<comment type="caution">
    <text evidence="1">The sequence shown here is derived from an EMBL/GenBank/DDBJ whole genome shotgun (WGS) entry which is preliminary data.</text>
</comment>
<evidence type="ECO:0000313" key="1">
    <source>
        <dbReference type="EMBL" id="MEF3834331.1"/>
    </source>
</evidence>
<dbReference type="Proteomes" id="UP001337305">
    <property type="component" value="Unassembled WGS sequence"/>
</dbReference>
<evidence type="ECO:0000313" key="2">
    <source>
        <dbReference type="Proteomes" id="UP001337305"/>
    </source>
</evidence>
<evidence type="ECO:0008006" key="3">
    <source>
        <dbReference type="Google" id="ProtNLM"/>
    </source>
</evidence>
<dbReference type="EMBL" id="JAODOP010000004">
    <property type="protein sequence ID" value="MEF3834331.1"/>
    <property type="molecule type" value="Genomic_DNA"/>
</dbReference>
<organism evidence="1 2">
    <name type="scientific">Flavivirga spongiicola</name>
    <dbReference type="NCBI Taxonomy" id="421621"/>
    <lineage>
        <taxon>Bacteria</taxon>
        <taxon>Pseudomonadati</taxon>
        <taxon>Bacteroidota</taxon>
        <taxon>Flavobacteriia</taxon>
        <taxon>Flavobacteriales</taxon>
        <taxon>Flavobacteriaceae</taxon>
        <taxon>Flavivirga</taxon>
    </lineage>
</organism>
<reference evidence="1 2" key="1">
    <citation type="submission" date="2022-09" db="EMBL/GenBank/DDBJ databases">
        <title>Genome sequencing of Flavivirga sp. MEBiC05379.</title>
        <authorList>
            <person name="Oh H.-M."/>
            <person name="Kwon K.K."/>
            <person name="Park M.J."/>
            <person name="Yang S.-H."/>
        </authorList>
    </citation>
    <scope>NUCLEOTIDE SEQUENCE [LARGE SCALE GENOMIC DNA]</scope>
    <source>
        <strain evidence="1 2">MEBiC05379</strain>
    </source>
</reference>
<name>A0ABU7XVE2_9FLAO</name>
<keyword evidence="2" id="KW-1185">Reference proteome</keyword>
<dbReference type="RefSeq" id="WP_303306662.1">
    <property type="nucleotide sequence ID" value="NZ_JAODOP010000004.1"/>
</dbReference>
<gene>
    <name evidence="1" type="ORF">N1F79_14430</name>
</gene>
<accession>A0ABU7XVE2</accession>
<protein>
    <recommendedName>
        <fullName evidence="3">Lipid/polyisoprenoid-binding YceI-like domain-containing protein</fullName>
    </recommendedName>
</protein>
<proteinExistence type="predicted"/>
<sequence>MKLVIKYMFLLFLGFCFGCDELEELFEEEIEVQSTFITELEVNVPNGSTPDEAMNFESNFGVWNFAEDPNIVDFLGSPDEITKIEINSVRYFFKNVQGNPDAFVEGQITFSVGQGGESFDTVVTNLAQADFNNTLFTLDGDFSNVNTAITMFRSIGFLYHGSVSDNPVSFITDVSITVTVTIKPSLDNL</sequence>